<evidence type="ECO:0000256" key="6">
    <source>
        <dbReference type="SAM" id="Phobius"/>
    </source>
</evidence>
<dbReference type="AlphaFoldDB" id="A0AAD5LYQ7"/>
<evidence type="ECO:0000256" key="5">
    <source>
        <dbReference type="ARBA" id="ARBA00023136"/>
    </source>
</evidence>
<evidence type="ECO:0000313" key="8">
    <source>
        <dbReference type="Proteomes" id="UP001196413"/>
    </source>
</evidence>
<dbReference type="EMBL" id="JAHQIW010000587">
    <property type="protein sequence ID" value="KAJ1348975.1"/>
    <property type="molecule type" value="Genomic_DNA"/>
</dbReference>
<dbReference type="GO" id="GO:0012505">
    <property type="term" value="C:endomembrane system"/>
    <property type="evidence" value="ECO:0007669"/>
    <property type="project" value="UniProtKB-SubCell"/>
</dbReference>
<feature type="transmembrane region" description="Helical" evidence="6">
    <location>
        <begin position="119"/>
        <end position="139"/>
    </location>
</feature>
<feature type="transmembrane region" description="Helical" evidence="6">
    <location>
        <begin position="57"/>
        <end position="78"/>
    </location>
</feature>
<keyword evidence="5 6" id="KW-0472">Membrane</keyword>
<evidence type="ECO:0000313" key="7">
    <source>
        <dbReference type="EMBL" id="KAJ1348975.1"/>
    </source>
</evidence>
<dbReference type="Proteomes" id="UP001196413">
    <property type="component" value="Unassembled WGS sequence"/>
</dbReference>
<comment type="caution">
    <text evidence="7">The sequence shown here is derived from an EMBL/GenBank/DDBJ whole genome shotgun (WGS) entry which is preliminary data.</text>
</comment>
<feature type="transmembrane region" description="Helical" evidence="6">
    <location>
        <begin position="406"/>
        <end position="427"/>
    </location>
</feature>
<keyword evidence="8" id="KW-1185">Reference proteome</keyword>
<evidence type="ECO:0000256" key="1">
    <source>
        <dbReference type="ARBA" id="ARBA00004127"/>
    </source>
</evidence>
<feature type="transmembrane region" description="Helical" evidence="6">
    <location>
        <begin position="268"/>
        <end position="292"/>
    </location>
</feature>
<dbReference type="Gene3D" id="1.20.1250.20">
    <property type="entry name" value="MFS general substrate transporter like domains"/>
    <property type="match status" value="1"/>
</dbReference>
<evidence type="ECO:0008006" key="9">
    <source>
        <dbReference type="Google" id="ProtNLM"/>
    </source>
</evidence>
<feature type="transmembrane region" description="Helical" evidence="6">
    <location>
        <begin position="304"/>
        <end position="324"/>
    </location>
</feature>
<keyword evidence="3 6" id="KW-0812">Transmembrane</keyword>
<evidence type="ECO:0000256" key="4">
    <source>
        <dbReference type="ARBA" id="ARBA00022989"/>
    </source>
</evidence>
<dbReference type="InterPro" id="IPR011701">
    <property type="entry name" value="MFS"/>
</dbReference>
<feature type="transmembrane region" description="Helical" evidence="6">
    <location>
        <begin position="193"/>
        <end position="214"/>
    </location>
</feature>
<dbReference type="Pfam" id="PF07690">
    <property type="entry name" value="MFS_1"/>
    <property type="match status" value="2"/>
</dbReference>
<gene>
    <name evidence="7" type="ORF">KIN20_004388</name>
</gene>
<organism evidence="7 8">
    <name type="scientific">Parelaphostrongylus tenuis</name>
    <name type="common">Meningeal worm</name>
    <dbReference type="NCBI Taxonomy" id="148309"/>
    <lineage>
        <taxon>Eukaryota</taxon>
        <taxon>Metazoa</taxon>
        <taxon>Ecdysozoa</taxon>
        <taxon>Nematoda</taxon>
        <taxon>Chromadorea</taxon>
        <taxon>Rhabditida</taxon>
        <taxon>Rhabditina</taxon>
        <taxon>Rhabditomorpha</taxon>
        <taxon>Strongyloidea</taxon>
        <taxon>Metastrongylidae</taxon>
        <taxon>Parelaphostrongylus</taxon>
    </lineage>
</organism>
<keyword evidence="2" id="KW-0813">Transport</keyword>
<feature type="transmembrane region" description="Helical" evidence="6">
    <location>
        <begin position="21"/>
        <end position="45"/>
    </location>
</feature>
<accession>A0AAD5LYQ7</accession>
<dbReference type="InterPro" id="IPR051068">
    <property type="entry name" value="MFS_Domain-Containing_Protein"/>
</dbReference>
<feature type="transmembrane region" description="Helical" evidence="6">
    <location>
        <begin position="433"/>
        <end position="453"/>
    </location>
</feature>
<comment type="subcellular location">
    <subcellularLocation>
        <location evidence="1">Endomembrane system</location>
        <topology evidence="1">Multi-pass membrane protein</topology>
    </subcellularLocation>
</comment>
<feature type="transmembrane region" description="Helical" evidence="6">
    <location>
        <begin position="90"/>
        <end position="113"/>
    </location>
</feature>
<dbReference type="CDD" id="cd17326">
    <property type="entry name" value="MFS_MFSD8"/>
    <property type="match status" value="1"/>
</dbReference>
<reference evidence="7" key="1">
    <citation type="submission" date="2021-06" db="EMBL/GenBank/DDBJ databases">
        <title>Parelaphostrongylus tenuis whole genome reference sequence.</title>
        <authorList>
            <person name="Garwood T.J."/>
            <person name="Larsen P.A."/>
            <person name="Fountain-Jones N.M."/>
            <person name="Garbe J.R."/>
            <person name="Macchietto M.G."/>
            <person name="Kania S.A."/>
            <person name="Gerhold R.W."/>
            <person name="Richards J.E."/>
            <person name="Wolf T.M."/>
        </authorList>
    </citation>
    <scope>NUCLEOTIDE SEQUENCE</scope>
    <source>
        <strain evidence="7">MNPRO001-30</strain>
        <tissue evidence="7">Meninges</tissue>
    </source>
</reference>
<keyword evidence="4 6" id="KW-1133">Transmembrane helix</keyword>
<feature type="transmembrane region" description="Helical" evidence="6">
    <location>
        <begin position="159"/>
        <end position="181"/>
    </location>
</feature>
<dbReference type="PANTHER" id="PTHR23510:SF3">
    <property type="entry name" value="MAJOR FACILITATOR SUPERFAMILY DOMAIN-CONTAINING PROTEIN 8"/>
    <property type="match status" value="1"/>
</dbReference>
<name>A0AAD5LYQ7_PARTN</name>
<dbReference type="InterPro" id="IPR036259">
    <property type="entry name" value="MFS_trans_sf"/>
</dbReference>
<dbReference type="GO" id="GO:0005765">
    <property type="term" value="C:lysosomal membrane"/>
    <property type="evidence" value="ECO:0007669"/>
    <property type="project" value="TreeGrafter"/>
</dbReference>
<protein>
    <recommendedName>
        <fullName evidence="9">Major facilitator superfamily (MFS) profile domain-containing protein</fullName>
    </recommendedName>
</protein>
<dbReference type="PANTHER" id="PTHR23510">
    <property type="entry name" value="INNER MEMBRANE TRANSPORT PROTEIN YAJR"/>
    <property type="match status" value="1"/>
</dbReference>
<evidence type="ECO:0000256" key="2">
    <source>
        <dbReference type="ARBA" id="ARBA00022448"/>
    </source>
</evidence>
<feature type="transmembrane region" description="Helical" evidence="6">
    <location>
        <begin position="367"/>
        <end position="394"/>
    </location>
</feature>
<evidence type="ECO:0000256" key="3">
    <source>
        <dbReference type="ARBA" id="ARBA00022692"/>
    </source>
</evidence>
<dbReference type="SUPFAM" id="SSF103473">
    <property type="entry name" value="MFS general substrate transporter"/>
    <property type="match status" value="1"/>
</dbReference>
<dbReference type="GO" id="GO:0022857">
    <property type="term" value="F:transmembrane transporter activity"/>
    <property type="evidence" value="ECO:0007669"/>
    <property type="project" value="InterPro"/>
</dbReference>
<feature type="transmembrane region" description="Helical" evidence="6">
    <location>
        <begin position="226"/>
        <end position="248"/>
    </location>
</feature>
<proteinExistence type="predicted"/>
<sequence length="481" mass="54077">MRHNSTQRSPNTEEVTEWRSLIIVGIIGLVAGIQFSIYFSSLWPYLLQLDPDASESFFGWITGIYSLTQAVMSVVFGYCQNRMQQCRIPILAGLFTMFLGNLIYLLCGVNYYSPKVIMLISRAVTGSGAGVITVVRTYAVNASTVKDRSRSISLNSGSFTLGLTIGPGIQVVFAILGYPGIKLVGNLYLDMYTAPAFMCLIFNGICVFLVVIFLQQHARFFALPKYDMVPIMICIYTRYTQMMVVSNYETLGTPISMTIFGWNKQQTVLYNSLLHACFGVIGFCIYAIFVYYDVEKIMDRRISICVGLLAFVAFHLITFPWWFVPGSIPYQKEFINVNGTMIRNPDPVGCRPSFEWCKTTYQLSPQIYIVSSFLLIGPALPLITIGMNTVFSTLLGPRNQGTMQGVLVLTGSLARMIGPIAVGYLFTEFGPRPAWGMEIVFAGFCTFLWIYFYKRIVPLKLPQNLNAGDVVRNKYGFVYRF</sequence>